<feature type="region of interest" description="Disordered" evidence="1">
    <location>
        <begin position="662"/>
        <end position="730"/>
    </location>
</feature>
<feature type="region of interest" description="Disordered" evidence="1">
    <location>
        <begin position="1"/>
        <end position="40"/>
    </location>
</feature>
<feature type="compositionally biased region" description="Polar residues" evidence="1">
    <location>
        <begin position="690"/>
        <end position="703"/>
    </location>
</feature>
<gene>
    <name evidence="2" type="ORF">DRE_03555</name>
</gene>
<protein>
    <submittedName>
        <fullName evidence="2">Uncharacterized protein</fullName>
    </submittedName>
</protein>
<dbReference type="OrthoDB" id="5422581at2759"/>
<evidence type="ECO:0000313" key="3">
    <source>
        <dbReference type="Proteomes" id="UP000024837"/>
    </source>
</evidence>
<feature type="region of interest" description="Disordered" evidence="1">
    <location>
        <begin position="561"/>
        <end position="597"/>
    </location>
</feature>
<evidence type="ECO:0000313" key="2">
    <source>
        <dbReference type="EMBL" id="EWC47186.1"/>
    </source>
</evidence>
<name>W7HSW9_9PEZI</name>
<dbReference type="EMBL" id="KI966412">
    <property type="protein sequence ID" value="EWC47186.1"/>
    <property type="molecule type" value="Genomic_DNA"/>
</dbReference>
<dbReference type="Proteomes" id="UP000024837">
    <property type="component" value="Unassembled WGS sequence"/>
</dbReference>
<dbReference type="AlphaFoldDB" id="W7HSW9"/>
<proteinExistence type="predicted"/>
<feature type="region of interest" description="Disordered" evidence="1">
    <location>
        <begin position="821"/>
        <end position="879"/>
    </location>
</feature>
<keyword evidence="3" id="KW-1185">Reference proteome</keyword>
<dbReference type="HOGENOM" id="CLU_327323_0_0_1"/>
<organism evidence="2 3">
    <name type="scientific">Drechslerella stenobrocha 248</name>
    <dbReference type="NCBI Taxonomy" id="1043628"/>
    <lineage>
        <taxon>Eukaryota</taxon>
        <taxon>Fungi</taxon>
        <taxon>Dikarya</taxon>
        <taxon>Ascomycota</taxon>
        <taxon>Pezizomycotina</taxon>
        <taxon>Orbiliomycetes</taxon>
        <taxon>Orbiliales</taxon>
        <taxon>Orbiliaceae</taxon>
        <taxon>Drechslerella</taxon>
    </lineage>
</organism>
<feature type="compositionally biased region" description="Polar residues" evidence="1">
    <location>
        <begin position="662"/>
        <end position="681"/>
    </location>
</feature>
<feature type="compositionally biased region" description="Low complexity" evidence="1">
    <location>
        <begin position="21"/>
        <end position="34"/>
    </location>
</feature>
<reference evidence="2 3" key="1">
    <citation type="submission" date="2013-05" db="EMBL/GenBank/DDBJ databases">
        <title>Drechslerella stenobrocha genome reveals carnivorous origination and mechanical trapping mechanism of predatory fungi.</title>
        <authorList>
            <person name="Liu X."/>
            <person name="Zhang W."/>
            <person name="Liu K."/>
        </authorList>
    </citation>
    <scope>NUCLEOTIDE SEQUENCE [LARGE SCALE GENOMIC DNA]</scope>
    <source>
        <strain evidence="2 3">248</strain>
    </source>
</reference>
<evidence type="ECO:0000256" key="1">
    <source>
        <dbReference type="SAM" id="MobiDB-lite"/>
    </source>
</evidence>
<sequence>MTGGPARMTRRPTGASTGGTNPNQPQLSQLSQPSRDANQNNVRRDMPFALSPTLDAQVYCRPPPQDDQRTYASFRPNHHPAVMIPPPDFAAGHERQHSAYQLRKRFLDDMTSQDTPDARFLARLDTEVLARGITMDEWSRVPPLQRHALFEAIFRIAVNEYFSADDVFGQLVDATVSVVHKRNRSEENVAMEKEWLFNTVPFSFAEGWKSLRPDVNFDRDPLALWSPRVFPRSYPASGQLPPPPSPSHSPLSLPQVASELAMILKEIRQYAHRYYTGANPYVLQGDGAEFLLQMCGGSIETIRKLANSPACRYLFVAAFIKRVLFNVCLGSGWFWQGLCETLSGLFEIERDLYTDPGYNQMWYQTVEWRAHRFTQFVEQPWFEPLILERRSKRLADKIHEVLEPLQGRDSKGLFHRNHEVYNDLQELVECFARLAGKMYEKKAMWPLRFPQCNEPFSRLAMFSVPQWVGDGTPLVLAHTPILHCQTPQRGTPNLVDQPIVKAECLLSHDIFEAKDCQSLIAGGRQLGTRGRVRKIATMPALGSNYYVPTLPATGNIAASGNTKPVQGRKAPPAGKSNANVRLPSRNPIPVSPTGNFQPRISAVRGLTKHGYPPPLNRPATQLGTYRLNIGHARPGISSQVGSKLAAAMAATRLSGVKDGHRTQLNQLGQSSQTSGANTTSGKPRMPSLTGLKSNSHPKISSAAQKPAFGTAQVSRRPPPGLEIPKQGDKNRKTLGELSAQELSSRHNSAPALSNITRLATGNRALLPPLVRLEMGPSGQIVPVTIATDYDPTGTRTHILRDTDSGLPQIVALRAPPTLSAADFGRRMTSGPVRRPGPGGTMTFQPPFRGAVEPQSAIFENGSDDDESGQPQGMLGDDIG</sequence>
<accession>W7HSW9</accession>